<name>A0A158JQQ6_9BURK</name>
<dbReference type="Proteomes" id="UP000054683">
    <property type="component" value="Unassembled WGS sequence"/>
</dbReference>
<dbReference type="EMBL" id="FCOK02000111">
    <property type="protein sequence ID" value="SAL71254.1"/>
    <property type="molecule type" value="Genomic_DNA"/>
</dbReference>
<dbReference type="AlphaFoldDB" id="A0A158JQQ6"/>
<evidence type="ECO:0000313" key="2">
    <source>
        <dbReference type="Proteomes" id="UP000054683"/>
    </source>
</evidence>
<sequence length="121" mass="13019">MCIAYAHEGTSTPTTTRTPRHLLTRAQAASAGSVGNIQAFHDELLKGRFYHQLDADIATGKRQTANGSVTEPLTGMRNAFTRLQVRSPDDLQHRAVHFHLSADRATGGLSMVMSAGNGKTS</sequence>
<proteinExistence type="predicted"/>
<dbReference type="RefSeq" id="WP_062092636.1">
    <property type="nucleotide sequence ID" value="NZ_FCOK02000111.1"/>
</dbReference>
<reference evidence="1 2" key="1">
    <citation type="submission" date="2016-01" db="EMBL/GenBank/DDBJ databases">
        <authorList>
            <person name="Oliw E.H."/>
        </authorList>
    </citation>
    <scope>NUCLEOTIDE SEQUENCE [LARGE SCALE GENOMIC DNA]</scope>
    <source>
        <strain evidence="1">LMG 27134</strain>
    </source>
</reference>
<protein>
    <submittedName>
        <fullName evidence="1">Uncharacterized protein</fullName>
    </submittedName>
</protein>
<gene>
    <name evidence="1" type="ORF">AWB69_08594</name>
</gene>
<organism evidence="1 2">
    <name type="scientific">Caballeronia udeis</name>
    <dbReference type="NCBI Taxonomy" id="1232866"/>
    <lineage>
        <taxon>Bacteria</taxon>
        <taxon>Pseudomonadati</taxon>
        <taxon>Pseudomonadota</taxon>
        <taxon>Betaproteobacteria</taxon>
        <taxon>Burkholderiales</taxon>
        <taxon>Burkholderiaceae</taxon>
        <taxon>Caballeronia</taxon>
    </lineage>
</organism>
<accession>A0A158JQQ6</accession>
<evidence type="ECO:0000313" key="1">
    <source>
        <dbReference type="EMBL" id="SAL71254.1"/>
    </source>
</evidence>